<dbReference type="EMBL" id="VYSA01000006">
    <property type="protein sequence ID" value="KAA9105024.1"/>
    <property type="molecule type" value="Genomic_DNA"/>
</dbReference>
<dbReference type="GO" id="GO:0030246">
    <property type="term" value="F:carbohydrate binding"/>
    <property type="evidence" value="ECO:0007669"/>
    <property type="project" value="InterPro"/>
</dbReference>
<evidence type="ECO:0000313" key="2">
    <source>
        <dbReference type="Proteomes" id="UP000325827"/>
    </source>
</evidence>
<keyword evidence="2" id="KW-1185">Reference proteome</keyword>
<dbReference type="AlphaFoldDB" id="A0A5J5IWE0"/>
<dbReference type="PANTHER" id="PTHR10091:SF0">
    <property type="entry name" value="GALACTOSE MUTAROTASE"/>
    <property type="match status" value="1"/>
</dbReference>
<accession>A0A5J5IWE0</accession>
<dbReference type="InterPro" id="IPR011013">
    <property type="entry name" value="Gal_mutarotase_sf_dom"/>
</dbReference>
<dbReference type="CDD" id="cd09022">
    <property type="entry name" value="Aldose_epim_Ec_YihR"/>
    <property type="match status" value="1"/>
</dbReference>
<dbReference type="Proteomes" id="UP000325827">
    <property type="component" value="Unassembled WGS sequence"/>
</dbReference>
<dbReference type="Gene3D" id="2.70.98.10">
    <property type="match status" value="1"/>
</dbReference>
<dbReference type="OrthoDB" id="4739604at2"/>
<dbReference type="Pfam" id="PF01263">
    <property type="entry name" value="Aldose_epim"/>
    <property type="match status" value="1"/>
</dbReference>
<dbReference type="GO" id="GO:0033499">
    <property type="term" value="P:galactose catabolic process via UDP-galactose, Leloir pathway"/>
    <property type="evidence" value="ECO:0007669"/>
    <property type="project" value="TreeGrafter"/>
</dbReference>
<proteinExistence type="predicted"/>
<dbReference type="GO" id="GO:0004034">
    <property type="term" value="F:aldose 1-epimerase activity"/>
    <property type="evidence" value="ECO:0007669"/>
    <property type="project" value="TreeGrafter"/>
</dbReference>
<dbReference type="SUPFAM" id="SSF74650">
    <property type="entry name" value="Galactose mutarotase-like"/>
    <property type="match status" value="1"/>
</dbReference>
<dbReference type="InterPro" id="IPR008183">
    <property type="entry name" value="Aldose_1/G6P_1-epimerase"/>
</dbReference>
<sequence length="331" mass="34848">MESGVLPAGPGALGSIPVAHIPASGTQHSIRAGDYEAVIASVGASLRSLTYASRDLVVPFGADEVRPGFRGATLAPWPNRVVDGRYSFGGEDYVLSLTEPKRGHALHGLAGWLDFTVADKGPSHVTLVAVVEPQAGYPWRITIETTYALGPDGLTQTVTATNDSRTAAPWGTGPHPYLRAGDSPLESWTLSLPASDVLAVTPDRLAPIALEPVDLDPRRFDFRAPHEIGAAEIDHAFTALARGADGRAEVRVTDAAGQGVAMVWGASCPWVQVHTADIEPGHPFHRIGLAVEPMTCAPDAFNADAYPFDTGLIVLGPDESSEASWRISAIG</sequence>
<evidence type="ECO:0000313" key="1">
    <source>
        <dbReference type="EMBL" id="KAA9105024.1"/>
    </source>
</evidence>
<dbReference type="InterPro" id="IPR014718">
    <property type="entry name" value="GH-type_carb-bd"/>
</dbReference>
<name>A0A5J5IWE0_9MICO</name>
<dbReference type="GO" id="GO:0006006">
    <property type="term" value="P:glucose metabolic process"/>
    <property type="evidence" value="ECO:0007669"/>
    <property type="project" value="TreeGrafter"/>
</dbReference>
<gene>
    <name evidence="1" type="ORF">F6B43_18430</name>
</gene>
<comment type="caution">
    <text evidence="1">The sequence shown here is derived from an EMBL/GenBank/DDBJ whole genome shotgun (WGS) entry which is preliminary data.</text>
</comment>
<dbReference type="InterPro" id="IPR037480">
    <property type="entry name" value="YihR-like"/>
</dbReference>
<organism evidence="1 2">
    <name type="scientific">Microbacterium rhizomatis</name>
    <dbReference type="NCBI Taxonomy" id="1631477"/>
    <lineage>
        <taxon>Bacteria</taxon>
        <taxon>Bacillati</taxon>
        <taxon>Actinomycetota</taxon>
        <taxon>Actinomycetes</taxon>
        <taxon>Micrococcales</taxon>
        <taxon>Microbacteriaceae</taxon>
        <taxon>Microbacterium</taxon>
    </lineage>
</organism>
<reference evidence="2" key="1">
    <citation type="submission" date="2019-09" db="EMBL/GenBank/DDBJ databases">
        <title>Mumia zhuanghuii sp. nov. isolated from the intestinal contents of plateau pika (Ochotona curzoniae) in the Qinghai-Tibet plateau of China.</title>
        <authorList>
            <person name="Tian Z."/>
        </authorList>
    </citation>
    <scope>NUCLEOTIDE SEQUENCE [LARGE SCALE GENOMIC DNA]</scope>
    <source>
        <strain evidence="2">JCM 30598</strain>
    </source>
</reference>
<dbReference type="PANTHER" id="PTHR10091">
    <property type="entry name" value="ALDOSE-1-EPIMERASE"/>
    <property type="match status" value="1"/>
</dbReference>
<protein>
    <submittedName>
        <fullName evidence="1">Aldose 1-epimerase family protein</fullName>
    </submittedName>
</protein>